<accession>A0AAV5CNX1</accession>
<dbReference type="AlphaFoldDB" id="A0AAV5CNX1"/>
<gene>
    <name evidence="2" type="primary">ga17344</name>
    <name evidence="3" type="synonym">ga17591</name>
    <name evidence="2" type="ORF">PR202_ga17344</name>
    <name evidence="3" type="ORF">PR202_ga17591</name>
</gene>
<comment type="caution">
    <text evidence="2">The sequence shown here is derived from an EMBL/GenBank/DDBJ whole genome shotgun (WGS) entry which is preliminary data.</text>
</comment>
<dbReference type="PANTHER" id="PTHR31009">
    <property type="entry name" value="S-ADENOSYL-L-METHIONINE:CARBOXYL METHYLTRANSFERASE FAMILY PROTEIN"/>
    <property type="match status" value="1"/>
</dbReference>
<dbReference type="GO" id="GO:0008168">
    <property type="term" value="F:methyltransferase activity"/>
    <property type="evidence" value="ECO:0007669"/>
    <property type="project" value="InterPro"/>
</dbReference>
<evidence type="ECO:0000313" key="3">
    <source>
        <dbReference type="EMBL" id="GJN00410.1"/>
    </source>
</evidence>
<proteinExistence type="inferred from homology"/>
<dbReference type="Pfam" id="PF03492">
    <property type="entry name" value="Methyltransf_7"/>
    <property type="match status" value="2"/>
</dbReference>
<evidence type="ECO:0000313" key="2">
    <source>
        <dbReference type="EMBL" id="GJN00178.1"/>
    </source>
</evidence>
<dbReference type="InterPro" id="IPR029063">
    <property type="entry name" value="SAM-dependent_MTases_sf"/>
</dbReference>
<keyword evidence="4" id="KW-1185">Reference proteome</keyword>
<dbReference type="EMBL" id="BQKI01000008">
    <property type="protein sequence ID" value="GJN00178.1"/>
    <property type="molecule type" value="Genomic_DNA"/>
</dbReference>
<reference evidence="2" key="2">
    <citation type="submission" date="2021-12" db="EMBL/GenBank/DDBJ databases">
        <title>Resequencing data analysis of finger millet.</title>
        <authorList>
            <person name="Hatakeyama M."/>
            <person name="Aluri S."/>
            <person name="Balachadran M.T."/>
            <person name="Sivarajan S.R."/>
            <person name="Poveda L."/>
            <person name="Shimizu-Inatsugi R."/>
            <person name="Schlapbach R."/>
            <person name="Sreeman S.M."/>
            <person name="Shimizu K.K."/>
        </authorList>
    </citation>
    <scope>NUCLEOTIDE SEQUENCE</scope>
</reference>
<evidence type="ECO:0000256" key="1">
    <source>
        <dbReference type="ARBA" id="ARBA00008908"/>
    </source>
</evidence>
<dbReference type="Gene3D" id="3.40.50.150">
    <property type="entry name" value="Vaccinia Virus protein VP39"/>
    <property type="match status" value="1"/>
</dbReference>
<sequence>MFFLFECQQEKAMFVIKPVLEKAVREAHTNLNPQTMVVTDLGCSSGPNTLHFVSEEKDAITRHCNDLNQRHEQVQLQFILNDLPGNDFNNLFRLVEQFKESKAKTHMGEPLPPCYISGLPGSYYTRLFPCRTVHLFHSLFCLQWRSQAPEGLEGTNKTSQDEGDIYITQTSSSSVVKLYQEQFKKDFSLFLRLRYEELVFGGQMVLTFIGRKNEDVLSGDSNHHLYGLLAQSLQSLVDEVRKIAQSQYRIGIWGSLQKCTVPLLSPKANMIDKLVHDRAFYRKRNLNLSMYRFIRLRWGEVEDVVKQSGLFDINHLQLFEVNWDPYDDDSESTVLHDSVQSGVNVSKCFRAVMESLVASHFQAGDAILDMLFAEYANRVTKHLAVEKTKHAIVVVSLKKAF</sequence>
<organism evidence="2 4">
    <name type="scientific">Eleusine coracana subsp. coracana</name>
    <dbReference type="NCBI Taxonomy" id="191504"/>
    <lineage>
        <taxon>Eukaryota</taxon>
        <taxon>Viridiplantae</taxon>
        <taxon>Streptophyta</taxon>
        <taxon>Embryophyta</taxon>
        <taxon>Tracheophyta</taxon>
        <taxon>Spermatophyta</taxon>
        <taxon>Magnoliopsida</taxon>
        <taxon>Liliopsida</taxon>
        <taxon>Poales</taxon>
        <taxon>Poaceae</taxon>
        <taxon>PACMAD clade</taxon>
        <taxon>Chloridoideae</taxon>
        <taxon>Cynodonteae</taxon>
        <taxon>Eleusininae</taxon>
        <taxon>Eleusine</taxon>
    </lineage>
</organism>
<reference evidence="2" key="1">
    <citation type="journal article" date="2018" name="DNA Res.">
        <title>Multiple hybrid de novo genome assembly of finger millet, an orphan allotetraploid crop.</title>
        <authorList>
            <person name="Hatakeyama M."/>
            <person name="Aluri S."/>
            <person name="Balachadran M.T."/>
            <person name="Sivarajan S.R."/>
            <person name="Patrignani A."/>
            <person name="Gruter S."/>
            <person name="Poveda L."/>
            <person name="Shimizu-Inatsugi R."/>
            <person name="Baeten J."/>
            <person name="Francoijs K.J."/>
            <person name="Nataraja K.N."/>
            <person name="Reddy Y.A.N."/>
            <person name="Phadnis S."/>
            <person name="Ravikumar R.L."/>
            <person name="Schlapbach R."/>
            <person name="Sreeman S.M."/>
            <person name="Shimizu K.K."/>
        </authorList>
    </citation>
    <scope>NUCLEOTIDE SEQUENCE</scope>
</reference>
<dbReference type="InterPro" id="IPR005299">
    <property type="entry name" value="MeTrfase_7"/>
</dbReference>
<dbReference type="SUPFAM" id="SSF53335">
    <property type="entry name" value="S-adenosyl-L-methionine-dependent methyltransferases"/>
    <property type="match status" value="2"/>
</dbReference>
<evidence type="ECO:0000313" key="4">
    <source>
        <dbReference type="Proteomes" id="UP001054889"/>
    </source>
</evidence>
<dbReference type="EMBL" id="BQKI01000008">
    <property type="protein sequence ID" value="GJN00410.1"/>
    <property type="molecule type" value="Genomic_DNA"/>
</dbReference>
<name>A0AAV5CNX1_ELECO</name>
<protein>
    <submittedName>
        <fullName evidence="2">Uncharacterized protein</fullName>
    </submittedName>
</protein>
<dbReference type="Proteomes" id="UP001054889">
    <property type="component" value="Unassembled WGS sequence"/>
</dbReference>
<comment type="similarity">
    <text evidence="1">Belongs to the methyltransferase superfamily. Type-7 methyltransferase family. SABATH subfamily.</text>
</comment>